<comment type="caution">
    <text evidence="1">The sequence shown here is derived from an EMBL/GenBank/DDBJ whole genome shotgun (WGS) entry which is preliminary data.</text>
</comment>
<dbReference type="EMBL" id="JAIWYP010000005">
    <property type="protein sequence ID" value="KAH3816744.1"/>
    <property type="molecule type" value="Genomic_DNA"/>
</dbReference>
<proteinExistence type="predicted"/>
<accession>A0A9D4GGF8</accession>
<sequence length="51" mass="5683">MLSGRFDVADVNLINVDELQHNSTCSDKALGPGGNASYMRRKQRAVSWCDR</sequence>
<reference evidence="1" key="1">
    <citation type="journal article" date="2019" name="bioRxiv">
        <title>The Genome of the Zebra Mussel, Dreissena polymorpha: A Resource for Invasive Species Research.</title>
        <authorList>
            <person name="McCartney M.A."/>
            <person name="Auch B."/>
            <person name="Kono T."/>
            <person name="Mallez S."/>
            <person name="Zhang Y."/>
            <person name="Obille A."/>
            <person name="Becker A."/>
            <person name="Abrahante J.E."/>
            <person name="Garbe J."/>
            <person name="Badalamenti J.P."/>
            <person name="Herman A."/>
            <person name="Mangelson H."/>
            <person name="Liachko I."/>
            <person name="Sullivan S."/>
            <person name="Sone E.D."/>
            <person name="Koren S."/>
            <person name="Silverstein K.A.T."/>
            <person name="Beckman K.B."/>
            <person name="Gohl D.M."/>
        </authorList>
    </citation>
    <scope>NUCLEOTIDE SEQUENCE</scope>
    <source>
        <strain evidence="1">Duluth1</strain>
        <tissue evidence="1">Whole animal</tissue>
    </source>
</reference>
<dbReference type="AlphaFoldDB" id="A0A9D4GGF8"/>
<evidence type="ECO:0000313" key="2">
    <source>
        <dbReference type="Proteomes" id="UP000828390"/>
    </source>
</evidence>
<gene>
    <name evidence="1" type="ORF">DPMN_118265</name>
</gene>
<protein>
    <submittedName>
        <fullName evidence="1">Uncharacterized protein</fullName>
    </submittedName>
</protein>
<organism evidence="1 2">
    <name type="scientific">Dreissena polymorpha</name>
    <name type="common">Zebra mussel</name>
    <name type="synonym">Mytilus polymorpha</name>
    <dbReference type="NCBI Taxonomy" id="45954"/>
    <lineage>
        <taxon>Eukaryota</taxon>
        <taxon>Metazoa</taxon>
        <taxon>Spiralia</taxon>
        <taxon>Lophotrochozoa</taxon>
        <taxon>Mollusca</taxon>
        <taxon>Bivalvia</taxon>
        <taxon>Autobranchia</taxon>
        <taxon>Heteroconchia</taxon>
        <taxon>Euheterodonta</taxon>
        <taxon>Imparidentia</taxon>
        <taxon>Neoheterodontei</taxon>
        <taxon>Myida</taxon>
        <taxon>Dreissenoidea</taxon>
        <taxon>Dreissenidae</taxon>
        <taxon>Dreissena</taxon>
    </lineage>
</organism>
<name>A0A9D4GGF8_DREPO</name>
<dbReference type="Proteomes" id="UP000828390">
    <property type="component" value="Unassembled WGS sequence"/>
</dbReference>
<reference evidence="1" key="2">
    <citation type="submission" date="2020-11" db="EMBL/GenBank/DDBJ databases">
        <authorList>
            <person name="McCartney M.A."/>
            <person name="Auch B."/>
            <person name="Kono T."/>
            <person name="Mallez S."/>
            <person name="Becker A."/>
            <person name="Gohl D.M."/>
            <person name="Silverstein K.A.T."/>
            <person name="Koren S."/>
            <person name="Bechman K.B."/>
            <person name="Herman A."/>
            <person name="Abrahante J.E."/>
            <person name="Garbe J."/>
        </authorList>
    </citation>
    <scope>NUCLEOTIDE SEQUENCE</scope>
    <source>
        <strain evidence="1">Duluth1</strain>
        <tissue evidence="1">Whole animal</tissue>
    </source>
</reference>
<keyword evidence="2" id="KW-1185">Reference proteome</keyword>
<evidence type="ECO:0000313" key="1">
    <source>
        <dbReference type="EMBL" id="KAH3816744.1"/>
    </source>
</evidence>